<evidence type="ECO:0000313" key="2">
    <source>
        <dbReference type="Proteomes" id="UP000289738"/>
    </source>
</evidence>
<proteinExistence type="predicted"/>
<dbReference type="Proteomes" id="UP000289738">
    <property type="component" value="Chromosome A05"/>
</dbReference>
<gene>
    <name evidence="1" type="ORF">Ahy_A05g022000</name>
</gene>
<dbReference type="EMBL" id="SDMP01000005">
    <property type="protein sequence ID" value="RYR56246.1"/>
    <property type="molecule type" value="Genomic_DNA"/>
</dbReference>
<protein>
    <submittedName>
        <fullName evidence="1">Uncharacterized protein</fullName>
    </submittedName>
</protein>
<dbReference type="AlphaFoldDB" id="A0A445CZ78"/>
<keyword evidence="2" id="KW-1185">Reference proteome</keyword>
<reference evidence="1 2" key="1">
    <citation type="submission" date="2019-01" db="EMBL/GenBank/DDBJ databases">
        <title>Sequencing of cultivated peanut Arachis hypogaea provides insights into genome evolution and oil improvement.</title>
        <authorList>
            <person name="Chen X."/>
        </authorList>
    </citation>
    <scope>NUCLEOTIDE SEQUENCE [LARGE SCALE GENOMIC DNA]</scope>
    <source>
        <strain evidence="2">cv. Fuhuasheng</strain>
        <tissue evidence="1">Leaves</tissue>
    </source>
</reference>
<evidence type="ECO:0000313" key="1">
    <source>
        <dbReference type="EMBL" id="RYR56246.1"/>
    </source>
</evidence>
<organism evidence="1 2">
    <name type="scientific">Arachis hypogaea</name>
    <name type="common">Peanut</name>
    <dbReference type="NCBI Taxonomy" id="3818"/>
    <lineage>
        <taxon>Eukaryota</taxon>
        <taxon>Viridiplantae</taxon>
        <taxon>Streptophyta</taxon>
        <taxon>Embryophyta</taxon>
        <taxon>Tracheophyta</taxon>
        <taxon>Spermatophyta</taxon>
        <taxon>Magnoliopsida</taxon>
        <taxon>eudicotyledons</taxon>
        <taxon>Gunneridae</taxon>
        <taxon>Pentapetalae</taxon>
        <taxon>rosids</taxon>
        <taxon>fabids</taxon>
        <taxon>Fabales</taxon>
        <taxon>Fabaceae</taxon>
        <taxon>Papilionoideae</taxon>
        <taxon>50 kb inversion clade</taxon>
        <taxon>dalbergioids sensu lato</taxon>
        <taxon>Dalbergieae</taxon>
        <taxon>Pterocarpus clade</taxon>
        <taxon>Arachis</taxon>
    </lineage>
</organism>
<accession>A0A445CZ78</accession>
<name>A0A445CZ78_ARAHY</name>
<comment type="caution">
    <text evidence="1">The sequence shown here is derived from an EMBL/GenBank/DDBJ whole genome shotgun (WGS) entry which is preliminary data.</text>
</comment>
<sequence length="69" mass="7554">MQGSATSRVVNHANNLVKVDYTDGHGEMFVESYSAVLSSLKKNSKKNKLKHIQAVSHRVVPSGPNPLHN</sequence>